<comment type="similarity">
    <text evidence="1">Belongs to the DOCK family.</text>
</comment>
<feature type="region of interest" description="Disordered" evidence="2">
    <location>
        <begin position="162"/>
        <end position="215"/>
    </location>
</feature>
<dbReference type="GO" id="GO:0005886">
    <property type="term" value="C:plasma membrane"/>
    <property type="evidence" value="ECO:0007669"/>
    <property type="project" value="TreeGrafter"/>
</dbReference>
<feature type="compositionally biased region" description="Low complexity" evidence="2">
    <location>
        <begin position="166"/>
        <end position="186"/>
    </location>
</feature>
<dbReference type="InterPro" id="IPR027357">
    <property type="entry name" value="DOCKER_dom"/>
</dbReference>
<feature type="non-terminal residue" evidence="4">
    <location>
        <position position="215"/>
    </location>
</feature>
<organism evidence="4 5">
    <name type="scientific">Halocaridina rubra</name>
    <name type="common">Hawaiian red shrimp</name>
    <dbReference type="NCBI Taxonomy" id="373956"/>
    <lineage>
        <taxon>Eukaryota</taxon>
        <taxon>Metazoa</taxon>
        <taxon>Ecdysozoa</taxon>
        <taxon>Arthropoda</taxon>
        <taxon>Crustacea</taxon>
        <taxon>Multicrustacea</taxon>
        <taxon>Malacostraca</taxon>
        <taxon>Eumalacostraca</taxon>
        <taxon>Eucarida</taxon>
        <taxon>Decapoda</taxon>
        <taxon>Pleocyemata</taxon>
        <taxon>Caridea</taxon>
        <taxon>Atyoidea</taxon>
        <taxon>Atyidae</taxon>
        <taxon>Halocaridina</taxon>
    </lineage>
</organism>
<dbReference type="PANTHER" id="PTHR45653:SF10">
    <property type="entry name" value="MYOBLAST CITY, ISOFORM B"/>
    <property type="match status" value="1"/>
</dbReference>
<dbReference type="PROSITE" id="PS51651">
    <property type="entry name" value="DOCKER"/>
    <property type="match status" value="1"/>
</dbReference>
<dbReference type="InterPro" id="IPR043162">
    <property type="entry name" value="DOCK_C_lobe_C"/>
</dbReference>
<reference evidence="4 5" key="1">
    <citation type="submission" date="2023-11" db="EMBL/GenBank/DDBJ databases">
        <title>Halocaridina rubra genome assembly.</title>
        <authorList>
            <person name="Smith C."/>
        </authorList>
    </citation>
    <scope>NUCLEOTIDE SEQUENCE [LARGE SCALE GENOMIC DNA]</scope>
    <source>
        <strain evidence="4">EP-1</strain>
        <tissue evidence="4">Whole</tissue>
    </source>
</reference>
<evidence type="ECO:0000256" key="2">
    <source>
        <dbReference type="SAM" id="MobiDB-lite"/>
    </source>
</evidence>
<dbReference type="Gene3D" id="1.20.58.740">
    <property type="match status" value="1"/>
</dbReference>
<dbReference type="EMBL" id="JAXCGZ010007548">
    <property type="protein sequence ID" value="KAK7079346.1"/>
    <property type="molecule type" value="Genomic_DNA"/>
</dbReference>
<dbReference type="GO" id="GO:0007264">
    <property type="term" value="P:small GTPase-mediated signal transduction"/>
    <property type="evidence" value="ECO:0007669"/>
    <property type="project" value="InterPro"/>
</dbReference>
<gene>
    <name evidence="4" type="ORF">SK128_013893</name>
</gene>
<dbReference type="GO" id="GO:0016477">
    <property type="term" value="P:cell migration"/>
    <property type="evidence" value="ECO:0007669"/>
    <property type="project" value="TreeGrafter"/>
</dbReference>
<dbReference type="InterPro" id="IPR046773">
    <property type="entry name" value="DOCKER_Lobe_C"/>
</dbReference>
<keyword evidence="5" id="KW-1185">Reference proteome</keyword>
<protein>
    <recommendedName>
        <fullName evidence="3">DOCKER domain-containing protein</fullName>
    </recommendedName>
</protein>
<dbReference type="GO" id="GO:0005737">
    <property type="term" value="C:cytoplasm"/>
    <property type="evidence" value="ECO:0007669"/>
    <property type="project" value="TreeGrafter"/>
</dbReference>
<sequence length="215" mass="23914">MVNKCFPVVELHTTELTPLENAIETMSNANNEVKELIKKFAHDSSLPLDPLTRKLSGMAFLGDEYLQEHPQDTEKLADLRQLIVSQVPLLDAALQIHEKRVSKEISDLHQHMKKSFQKMRKHVEDKYGKGTLPPDIDFVHRSLRLQSQLSVSSDTSTARLSHQYEGLSGSQSSLSRLSLGPSKGGSTLPRQKSSHHSLGNANGSVPKQSKMEKGL</sequence>
<dbReference type="PANTHER" id="PTHR45653">
    <property type="entry name" value="DEDICATOR OF CYTOKINESIS"/>
    <property type="match status" value="1"/>
</dbReference>
<dbReference type="GO" id="GO:0005085">
    <property type="term" value="F:guanyl-nucleotide exchange factor activity"/>
    <property type="evidence" value="ECO:0007669"/>
    <property type="project" value="InterPro"/>
</dbReference>
<dbReference type="Pfam" id="PF20421">
    <property type="entry name" value="DHR-2_Lobe_C"/>
    <property type="match status" value="1"/>
</dbReference>
<dbReference type="GO" id="GO:0007520">
    <property type="term" value="P:myoblast fusion"/>
    <property type="evidence" value="ECO:0007669"/>
    <property type="project" value="TreeGrafter"/>
</dbReference>
<accession>A0AAN8XAV9</accession>
<dbReference type="AlphaFoldDB" id="A0AAN8XAV9"/>
<evidence type="ECO:0000313" key="4">
    <source>
        <dbReference type="EMBL" id="KAK7079346.1"/>
    </source>
</evidence>
<evidence type="ECO:0000256" key="1">
    <source>
        <dbReference type="PROSITE-ProRule" id="PRU00984"/>
    </source>
</evidence>
<proteinExistence type="inferred from homology"/>
<evidence type="ECO:0000259" key="3">
    <source>
        <dbReference type="PROSITE" id="PS51651"/>
    </source>
</evidence>
<evidence type="ECO:0000313" key="5">
    <source>
        <dbReference type="Proteomes" id="UP001381693"/>
    </source>
</evidence>
<dbReference type="GO" id="GO:0031267">
    <property type="term" value="F:small GTPase binding"/>
    <property type="evidence" value="ECO:0007669"/>
    <property type="project" value="TreeGrafter"/>
</dbReference>
<feature type="compositionally biased region" description="Polar residues" evidence="2">
    <location>
        <begin position="188"/>
        <end position="207"/>
    </location>
</feature>
<comment type="caution">
    <text evidence="4">The sequence shown here is derived from an EMBL/GenBank/DDBJ whole genome shotgun (WGS) entry which is preliminary data.</text>
</comment>
<dbReference type="Proteomes" id="UP001381693">
    <property type="component" value="Unassembled WGS sequence"/>
</dbReference>
<name>A0AAN8XAV9_HALRR</name>
<feature type="domain" description="DOCKER" evidence="3">
    <location>
        <begin position="1"/>
        <end position="132"/>
    </location>
</feature>
<dbReference type="InterPro" id="IPR026791">
    <property type="entry name" value="DOCK"/>
</dbReference>